<evidence type="ECO:0000313" key="2">
    <source>
        <dbReference type="EMBL" id="KAG8059810.1"/>
    </source>
</evidence>
<gene>
    <name evidence="2" type="ORF">GUJ93_ZPchr0002g23924</name>
</gene>
<evidence type="ECO:0000256" key="1">
    <source>
        <dbReference type="SAM" id="MobiDB-lite"/>
    </source>
</evidence>
<name>A0A8J5RHM6_ZIZPA</name>
<keyword evidence="3" id="KW-1185">Reference proteome</keyword>
<dbReference type="AlphaFoldDB" id="A0A8J5RHM6"/>
<sequence length="227" mass="25827">MLRRHSEAEGLEVRGVDPNEDFKEGCEAPDSAIFQSGDEMTDNPTSTKLSDVGLNHYQASLYITTERDAPTAIVFQRPLDSSLHRSPLPDDRWLVHHQSEVESRRHQSDLLNGARTVASLLCPLPERHRHCEHRGESSSNRFRMTKPMFKYICDDVESANTYFKPSCNAAHQPGFHTIQKLVVILPSPRSHLLQIHVHDAVLTLLLLELQELLSCLHLSFLQCNLYL</sequence>
<dbReference type="EMBL" id="JAAALK010000287">
    <property type="protein sequence ID" value="KAG8059810.1"/>
    <property type="molecule type" value="Genomic_DNA"/>
</dbReference>
<proteinExistence type="predicted"/>
<reference evidence="2" key="1">
    <citation type="journal article" date="2021" name="bioRxiv">
        <title>Whole Genome Assembly and Annotation of Northern Wild Rice, Zizania palustris L., Supports a Whole Genome Duplication in the Zizania Genus.</title>
        <authorList>
            <person name="Haas M."/>
            <person name="Kono T."/>
            <person name="Macchietto M."/>
            <person name="Millas R."/>
            <person name="McGilp L."/>
            <person name="Shao M."/>
            <person name="Duquette J."/>
            <person name="Hirsch C.N."/>
            <person name="Kimball J."/>
        </authorList>
    </citation>
    <scope>NUCLEOTIDE SEQUENCE</scope>
    <source>
        <tissue evidence="2">Fresh leaf tissue</tissue>
    </source>
</reference>
<dbReference type="Proteomes" id="UP000729402">
    <property type="component" value="Unassembled WGS sequence"/>
</dbReference>
<accession>A0A8J5RHM6</accession>
<dbReference type="OrthoDB" id="674642at2759"/>
<reference evidence="2" key="2">
    <citation type="submission" date="2021-02" db="EMBL/GenBank/DDBJ databases">
        <authorList>
            <person name="Kimball J.A."/>
            <person name="Haas M.W."/>
            <person name="Macchietto M."/>
            <person name="Kono T."/>
            <person name="Duquette J."/>
            <person name="Shao M."/>
        </authorList>
    </citation>
    <scope>NUCLEOTIDE SEQUENCE</scope>
    <source>
        <tissue evidence="2">Fresh leaf tissue</tissue>
    </source>
</reference>
<evidence type="ECO:0000313" key="3">
    <source>
        <dbReference type="Proteomes" id="UP000729402"/>
    </source>
</evidence>
<protein>
    <submittedName>
        <fullName evidence="2">Uncharacterized protein</fullName>
    </submittedName>
</protein>
<feature type="region of interest" description="Disordered" evidence="1">
    <location>
        <begin position="1"/>
        <end position="25"/>
    </location>
</feature>
<organism evidence="2 3">
    <name type="scientific">Zizania palustris</name>
    <name type="common">Northern wild rice</name>
    <dbReference type="NCBI Taxonomy" id="103762"/>
    <lineage>
        <taxon>Eukaryota</taxon>
        <taxon>Viridiplantae</taxon>
        <taxon>Streptophyta</taxon>
        <taxon>Embryophyta</taxon>
        <taxon>Tracheophyta</taxon>
        <taxon>Spermatophyta</taxon>
        <taxon>Magnoliopsida</taxon>
        <taxon>Liliopsida</taxon>
        <taxon>Poales</taxon>
        <taxon>Poaceae</taxon>
        <taxon>BOP clade</taxon>
        <taxon>Oryzoideae</taxon>
        <taxon>Oryzeae</taxon>
        <taxon>Zizaniinae</taxon>
        <taxon>Zizania</taxon>
    </lineage>
</organism>
<comment type="caution">
    <text evidence="2">The sequence shown here is derived from an EMBL/GenBank/DDBJ whole genome shotgun (WGS) entry which is preliminary data.</text>
</comment>